<feature type="compositionally biased region" description="Low complexity" evidence="1">
    <location>
        <begin position="82"/>
        <end position="101"/>
    </location>
</feature>
<name>A0ABR9MH89_9ACTN</name>
<evidence type="ECO:0000256" key="1">
    <source>
        <dbReference type="SAM" id="MobiDB-lite"/>
    </source>
</evidence>
<protein>
    <submittedName>
        <fullName evidence="3">Uncharacterized protein</fullName>
    </submittedName>
</protein>
<feature type="region of interest" description="Disordered" evidence="1">
    <location>
        <begin position="59"/>
        <end position="110"/>
    </location>
</feature>
<evidence type="ECO:0000313" key="4">
    <source>
        <dbReference type="Proteomes" id="UP000633509"/>
    </source>
</evidence>
<feature type="compositionally biased region" description="Basic and acidic residues" evidence="1">
    <location>
        <begin position="59"/>
        <end position="74"/>
    </location>
</feature>
<keyword evidence="2" id="KW-0732">Signal</keyword>
<keyword evidence="4" id="KW-1185">Reference proteome</keyword>
<reference evidence="3 4" key="1">
    <citation type="submission" date="2020-10" db="EMBL/GenBank/DDBJ databases">
        <title>Sequencing the genomes of 1000 actinobacteria strains.</title>
        <authorList>
            <person name="Klenk H.-P."/>
        </authorList>
    </citation>
    <scope>NUCLEOTIDE SEQUENCE [LARGE SCALE GENOMIC DNA]</scope>
    <source>
        <strain evidence="3 4">DSM 43173</strain>
    </source>
</reference>
<comment type="caution">
    <text evidence="3">The sequence shown here is derived from an EMBL/GenBank/DDBJ whole genome shotgun (WGS) entry which is preliminary data.</text>
</comment>
<dbReference type="EMBL" id="JADBEK010000001">
    <property type="protein sequence ID" value="MBE1591898.1"/>
    <property type="molecule type" value="Genomic_DNA"/>
</dbReference>
<sequence length="195" mass="20394">MDRRKAGLAAGMVLVLTLGGSGALAASSQRDPADDPCAKAAACTPADIAKAKAAKAAELDGKCSPDVKRPDVKQPEVQQPGVQKPEVQQPDVKQPDVQQPDVQKREQPKLVESGMLAKALAASLGVGLERATAAEEELNLLSQKGGINPKSPEFAAIAERLGVSAERLIQALDDFKRSFVQGEDVRPDAPKTPGS</sequence>
<evidence type="ECO:0000313" key="3">
    <source>
        <dbReference type="EMBL" id="MBE1591898.1"/>
    </source>
</evidence>
<evidence type="ECO:0000256" key="2">
    <source>
        <dbReference type="SAM" id="SignalP"/>
    </source>
</evidence>
<gene>
    <name evidence="3" type="ORF">H4W80_010156</name>
</gene>
<feature type="signal peptide" evidence="2">
    <location>
        <begin position="1"/>
        <end position="25"/>
    </location>
</feature>
<accession>A0ABR9MH89</accession>
<dbReference type="Proteomes" id="UP000633509">
    <property type="component" value="Unassembled WGS sequence"/>
</dbReference>
<dbReference type="RefSeq" id="WP_192791538.1">
    <property type="nucleotide sequence ID" value="NZ_JADBEK010000001.1"/>
</dbReference>
<feature type="chain" id="PRO_5046423257" evidence="2">
    <location>
        <begin position="26"/>
        <end position="195"/>
    </location>
</feature>
<proteinExistence type="predicted"/>
<organism evidence="3 4">
    <name type="scientific">Nonomuraea angiospora</name>
    <dbReference type="NCBI Taxonomy" id="46172"/>
    <lineage>
        <taxon>Bacteria</taxon>
        <taxon>Bacillati</taxon>
        <taxon>Actinomycetota</taxon>
        <taxon>Actinomycetes</taxon>
        <taxon>Streptosporangiales</taxon>
        <taxon>Streptosporangiaceae</taxon>
        <taxon>Nonomuraea</taxon>
    </lineage>
</organism>